<protein>
    <submittedName>
        <fullName evidence="1">Uncharacterized protein</fullName>
    </submittedName>
</protein>
<gene>
    <name evidence="1" type="ORF">KC01_LOCUS41612</name>
</gene>
<evidence type="ECO:0000313" key="1">
    <source>
        <dbReference type="EMBL" id="CAL1615720.1"/>
    </source>
</evidence>
<keyword evidence="2" id="KW-1185">Reference proteome</keyword>
<accession>A0AAV2MQY7</accession>
<dbReference type="EMBL" id="OZ035831">
    <property type="protein sequence ID" value="CAL1615720.1"/>
    <property type="molecule type" value="Genomic_DNA"/>
</dbReference>
<dbReference type="AlphaFoldDB" id="A0AAV2MQY7"/>
<organism evidence="1 2">
    <name type="scientific">Knipowitschia caucasica</name>
    <name type="common">Caucasian dwarf goby</name>
    <name type="synonym">Pomatoschistus caucasicus</name>
    <dbReference type="NCBI Taxonomy" id="637954"/>
    <lineage>
        <taxon>Eukaryota</taxon>
        <taxon>Metazoa</taxon>
        <taxon>Chordata</taxon>
        <taxon>Craniata</taxon>
        <taxon>Vertebrata</taxon>
        <taxon>Euteleostomi</taxon>
        <taxon>Actinopterygii</taxon>
        <taxon>Neopterygii</taxon>
        <taxon>Teleostei</taxon>
        <taxon>Neoteleostei</taxon>
        <taxon>Acanthomorphata</taxon>
        <taxon>Gobiaria</taxon>
        <taxon>Gobiiformes</taxon>
        <taxon>Gobioidei</taxon>
        <taxon>Gobiidae</taxon>
        <taxon>Gobiinae</taxon>
        <taxon>Knipowitschia</taxon>
    </lineage>
</organism>
<evidence type="ECO:0000313" key="2">
    <source>
        <dbReference type="Proteomes" id="UP001497482"/>
    </source>
</evidence>
<sequence>MQFSCCNCPPKFLLGHACFHCLTCAHQFPHQALGSSAAALGTGPASSPALHQTDGDSAPGSFCGAVGGPLVRGASGPDAPRLFMALLADRKASLKHLLVFDVRRQTGLHTDTGMWLKLKHHCLRWTPLTAAADLCQHSSSFHTLH</sequence>
<name>A0AAV2MQY7_KNICA</name>
<reference evidence="1 2" key="1">
    <citation type="submission" date="2024-04" db="EMBL/GenBank/DDBJ databases">
        <authorList>
            <person name="Waldvogel A.-M."/>
            <person name="Schoenle A."/>
        </authorList>
    </citation>
    <scope>NUCLEOTIDE SEQUENCE [LARGE SCALE GENOMIC DNA]</scope>
</reference>
<proteinExistence type="predicted"/>
<dbReference type="Proteomes" id="UP001497482">
    <property type="component" value="Chromosome 9"/>
</dbReference>